<evidence type="ECO:0008006" key="3">
    <source>
        <dbReference type="Google" id="ProtNLM"/>
    </source>
</evidence>
<evidence type="ECO:0000313" key="1">
    <source>
        <dbReference type="EMBL" id="ORV49593.1"/>
    </source>
</evidence>
<reference evidence="1 2" key="1">
    <citation type="submission" date="2016-01" db="EMBL/GenBank/DDBJ databases">
        <title>The new phylogeny of the genus Mycobacterium.</title>
        <authorList>
            <person name="Tarcisio F."/>
            <person name="Conor M."/>
            <person name="Antonella G."/>
            <person name="Elisabetta G."/>
            <person name="Giulia F.S."/>
            <person name="Sara T."/>
            <person name="Anna F."/>
            <person name="Clotilde B."/>
            <person name="Roberto B."/>
            <person name="Veronica D.S."/>
            <person name="Fabio R."/>
            <person name="Monica P."/>
            <person name="Olivier J."/>
            <person name="Enrico T."/>
            <person name="Nicola S."/>
        </authorList>
    </citation>
    <scope>NUCLEOTIDE SEQUENCE [LARGE SCALE GENOMIC DNA]</scope>
    <source>
        <strain evidence="1 2">DSM 44852</strain>
    </source>
</reference>
<dbReference type="GO" id="GO:0009306">
    <property type="term" value="P:protein secretion"/>
    <property type="evidence" value="ECO:0007669"/>
    <property type="project" value="InterPro"/>
</dbReference>
<evidence type="ECO:0000313" key="2">
    <source>
        <dbReference type="Proteomes" id="UP000193010"/>
    </source>
</evidence>
<name>A0A1X1TYE6_MYCFL</name>
<dbReference type="Pfam" id="PF10824">
    <property type="entry name" value="T7SS_ESX_EspC"/>
    <property type="match status" value="1"/>
</dbReference>
<accession>A0A1X1TYE6</accession>
<dbReference type="OrthoDB" id="4732159at2"/>
<dbReference type="InterPro" id="IPR022536">
    <property type="entry name" value="EspC"/>
</dbReference>
<sequence length="105" mass="10758">MANNLLVSPAILETLATKQEAAQKDAQAAADALNGTGSNCWLNHGVISGCSNGAFDTIEGIRKTAGKALGDASLLMAAKLRSAKAAYEGVDSELAGNLNKQLLDK</sequence>
<dbReference type="STRING" id="292462.AWC05_01430"/>
<dbReference type="RefSeq" id="WP_085224656.1">
    <property type="nucleotide sequence ID" value="NZ_AP022576.1"/>
</dbReference>
<gene>
    <name evidence="1" type="ORF">AWC05_01430</name>
</gene>
<dbReference type="AlphaFoldDB" id="A0A1X1TYE6"/>
<comment type="caution">
    <text evidence="1">The sequence shown here is derived from an EMBL/GenBank/DDBJ whole genome shotgun (WGS) entry which is preliminary data.</text>
</comment>
<keyword evidence="2" id="KW-1185">Reference proteome</keyword>
<dbReference type="Proteomes" id="UP000193010">
    <property type="component" value="Unassembled WGS sequence"/>
</dbReference>
<proteinExistence type="predicted"/>
<protein>
    <recommendedName>
        <fullName evidence="3">ESX-1 secretion-associated protein</fullName>
    </recommendedName>
</protein>
<organism evidence="1 2">
    <name type="scientific">Mycobacterium florentinum</name>
    <dbReference type="NCBI Taxonomy" id="292462"/>
    <lineage>
        <taxon>Bacteria</taxon>
        <taxon>Bacillati</taxon>
        <taxon>Actinomycetota</taxon>
        <taxon>Actinomycetes</taxon>
        <taxon>Mycobacteriales</taxon>
        <taxon>Mycobacteriaceae</taxon>
        <taxon>Mycobacterium</taxon>
        <taxon>Mycobacterium simiae complex</taxon>
    </lineage>
</organism>
<dbReference type="EMBL" id="LQOV01000030">
    <property type="protein sequence ID" value="ORV49593.1"/>
    <property type="molecule type" value="Genomic_DNA"/>
</dbReference>